<dbReference type="HOGENOM" id="CLU_3391138_0_0_9"/>
<name>G2T1Q5_ROSHA</name>
<sequence length="32" mass="3750">MNSDEFILEVPAELQMRKKQREEDDIATGSRL</sequence>
<accession>G2T1Q5</accession>
<reference evidence="1 2" key="1">
    <citation type="journal article" date="2015" name="Genome Announc.">
        <title>Complete genome sequence of the human gut symbiont Roseburia hominis.</title>
        <authorList>
            <person name="Travis A.J."/>
            <person name="Kelly D."/>
            <person name="Flint H.J."/>
            <person name="Aminov R.I."/>
        </authorList>
    </citation>
    <scope>NUCLEOTIDE SEQUENCE [LARGE SCALE GENOMIC DNA]</scope>
    <source>
        <strain evidence="2">DSM 16839 / JCM 17582 / NCIMB 14029 / A2-183</strain>
    </source>
</reference>
<gene>
    <name evidence="1" type="ordered locus">RHOM_08075</name>
</gene>
<evidence type="ECO:0000313" key="2">
    <source>
        <dbReference type="Proteomes" id="UP000008178"/>
    </source>
</evidence>
<dbReference type="KEGG" id="rho:RHOM_08075"/>
<dbReference type="Proteomes" id="UP000008178">
    <property type="component" value="Chromosome"/>
</dbReference>
<keyword evidence="2" id="KW-1185">Reference proteome</keyword>
<dbReference type="EMBL" id="CP003040">
    <property type="protein sequence ID" value="AEN96728.1"/>
    <property type="molecule type" value="Genomic_DNA"/>
</dbReference>
<dbReference type="AlphaFoldDB" id="G2T1Q5"/>
<evidence type="ECO:0000313" key="1">
    <source>
        <dbReference type="EMBL" id="AEN96728.1"/>
    </source>
</evidence>
<dbReference type="STRING" id="585394.RHOM_08075"/>
<protein>
    <submittedName>
        <fullName evidence="1">Uncharacterized protein</fullName>
    </submittedName>
</protein>
<organism evidence="1 2">
    <name type="scientific">Roseburia hominis (strain DSM 16839 / JCM 17582 / NCIMB 14029 / A2-183)</name>
    <dbReference type="NCBI Taxonomy" id="585394"/>
    <lineage>
        <taxon>Bacteria</taxon>
        <taxon>Bacillati</taxon>
        <taxon>Bacillota</taxon>
        <taxon>Clostridia</taxon>
        <taxon>Lachnospirales</taxon>
        <taxon>Lachnospiraceae</taxon>
        <taxon>Roseburia</taxon>
    </lineage>
</organism>
<proteinExistence type="predicted"/>